<evidence type="ECO:0000256" key="1">
    <source>
        <dbReference type="ARBA" id="ARBA00023002"/>
    </source>
</evidence>
<dbReference type="InterPro" id="IPR011032">
    <property type="entry name" value="GroES-like_sf"/>
</dbReference>
<feature type="domain" description="Enoyl reductase (ER)" evidence="2">
    <location>
        <begin position="10"/>
        <end position="328"/>
    </location>
</feature>
<dbReference type="EMBL" id="JACSQD010000004">
    <property type="protein sequence ID" value="MBD7995808.1"/>
    <property type="molecule type" value="Genomic_DNA"/>
</dbReference>
<dbReference type="InterPro" id="IPR013154">
    <property type="entry name" value="ADH-like_N"/>
</dbReference>
<dbReference type="SMART" id="SM00829">
    <property type="entry name" value="PKS_ER"/>
    <property type="match status" value="1"/>
</dbReference>
<accession>A0ABR8UTH3</accession>
<dbReference type="PANTHER" id="PTHR11695">
    <property type="entry name" value="ALCOHOL DEHYDROGENASE RELATED"/>
    <property type="match status" value="1"/>
</dbReference>
<evidence type="ECO:0000259" key="2">
    <source>
        <dbReference type="SMART" id="SM00829"/>
    </source>
</evidence>
<dbReference type="InterPro" id="IPR036291">
    <property type="entry name" value="NAD(P)-bd_dom_sf"/>
</dbReference>
<comment type="caution">
    <text evidence="3">The sequence shown here is derived from an EMBL/GenBank/DDBJ whole genome shotgun (WGS) entry which is preliminary data.</text>
</comment>
<dbReference type="PANTHER" id="PTHR11695:SF294">
    <property type="entry name" value="RETICULON-4-INTERACTING PROTEIN 1, MITOCHONDRIAL"/>
    <property type="match status" value="1"/>
</dbReference>
<evidence type="ECO:0000313" key="3">
    <source>
        <dbReference type="EMBL" id="MBD7995808.1"/>
    </source>
</evidence>
<reference evidence="3 4" key="1">
    <citation type="submission" date="2020-08" db="EMBL/GenBank/DDBJ databases">
        <title>A Genomic Blueprint of the Chicken Gut Microbiome.</title>
        <authorList>
            <person name="Gilroy R."/>
            <person name="Ravi A."/>
            <person name="Getino M."/>
            <person name="Pursley I."/>
            <person name="Horton D.L."/>
            <person name="Alikhan N.-F."/>
            <person name="Baker D."/>
            <person name="Gharbi K."/>
            <person name="Hall N."/>
            <person name="Watson M."/>
            <person name="Adriaenssens E.M."/>
            <person name="Foster-Nyarko E."/>
            <person name="Jarju S."/>
            <person name="Secka A."/>
            <person name="Antonio M."/>
            <person name="Oren A."/>
            <person name="Chaudhuri R."/>
            <person name="La Ragione R.M."/>
            <person name="Hildebrand F."/>
            <person name="Pallen M.J."/>
        </authorList>
    </citation>
    <scope>NUCLEOTIDE SEQUENCE [LARGE SCALE GENOMIC DNA]</scope>
    <source>
        <strain evidence="3 4">Sa2CUA1</strain>
    </source>
</reference>
<keyword evidence="1" id="KW-0560">Oxidoreductase</keyword>
<keyword evidence="4" id="KW-1185">Reference proteome</keyword>
<evidence type="ECO:0000313" key="4">
    <source>
        <dbReference type="Proteomes" id="UP000609874"/>
    </source>
</evidence>
<dbReference type="InterPro" id="IPR050700">
    <property type="entry name" value="YIM1/Zinc_Alcohol_DH_Fams"/>
</dbReference>
<dbReference type="Pfam" id="PF13602">
    <property type="entry name" value="ADH_zinc_N_2"/>
    <property type="match status" value="1"/>
</dbReference>
<dbReference type="PROSITE" id="PS01162">
    <property type="entry name" value="QOR_ZETA_CRYSTAL"/>
    <property type="match status" value="1"/>
</dbReference>
<dbReference type="Proteomes" id="UP000609874">
    <property type="component" value="Unassembled WGS sequence"/>
</dbReference>
<dbReference type="SUPFAM" id="SSF50129">
    <property type="entry name" value="GroES-like"/>
    <property type="match status" value="1"/>
</dbReference>
<dbReference type="Gene3D" id="3.40.50.720">
    <property type="entry name" value="NAD(P)-binding Rossmann-like Domain"/>
    <property type="match status" value="1"/>
</dbReference>
<dbReference type="CDD" id="cd05289">
    <property type="entry name" value="MDR_like_2"/>
    <property type="match status" value="1"/>
</dbReference>
<dbReference type="Pfam" id="PF08240">
    <property type="entry name" value="ADH_N"/>
    <property type="match status" value="1"/>
</dbReference>
<dbReference type="RefSeq" id="WP_191808090.1">
    <property type="nucleotide sequence ID" value="NZ_JACSQD010000004.1"/>
</dbReference>
<sequence>MKAFVLQKYGAPITQVSMPEPVLGDHEALVRMHAAGVNHGDERLRSGEFKQIFPFKLPMVIGSEFAGEVVALGSKASKFTPGMQVFAYPDQARMGAFAEFVAIQEDDLALIPESTGVLEAAALPVAALTAWQGLVEMGRLQSGQRVLIHGGSGGVGSVAIQLAKHLGAVVATTVSSANAEFVRELGADIVIDYRTEDFTEKLSNIDLVLDTQGGETLKRSLGVVRPGGTVIGITGPPDPAFATQAGVNPLVKLVIRGLSAATRRRARRLGVTYRFLFIRPNGEHLRKIAGLVDGGVIRPVVDRVLPFDQIPQAFESLLSHGARGKVLVSVNPGDVTAGGNPDV</sequence>
<organism evidence="3 4">
    <name type="scientific">Arthrobacter gallicola</name>
    <dbReference type="NCBI Taxonomy" id="2762225"/>
    <lineage>
        <taxon>Bacteria</taxon>
        <taxon>Bacillati</taxon>
        <taxon>Actinomycetota</taxon>
        <taxon>Actinomycetes</taxon>
        <taxon>Micrococcales</taxon>
        <taxon>Micrococcaceae</taxon>
        <taxon>Arthrobacter</taxon>
    </lineage>
</organism>
<proteinExistence type="predicted"/>
<dbReference type="Gene3D" id="3.90.180.10">
    <property type="entry name" value="Medium-chain alcohol dehydrogenases, catalytic domain"/>
    <property type="match status" value="1"/>
</dbReference>
<dbReference type="InterPro" id="IPR002364">
    <property type="entry name" value="Quin_OxRdtase/zeta-crystal_CS"/>
</dbReference>
<protein>
    <submittedName>
        <fullName evidence="3">NADP-dependent oxidoreductase</fullName>
    </submittedName>
</protein>
<dbReference type="SUPFAM" id="SSF51735">
    <property type="entry name" value="NAD(P)-binding Rossmann-fold domains"/>
    <property type="match status" value="1"/>
</dbReference>
<gene>
    <name evidence="3" type="ORF">H9639_10915</name>
</gene>
<dbReference type="InterPro" id="IPR020843">
    <property type="entry name" value="ER"/>
</dbReference>
<name>A0ABR8UTH3_9MICC</name>